<proteinExistence type="inferred from homology"/>
<organism evidence="6 7">
    <name type="scientific">Phytophthora nicotianae P1976</name>
    <dbReference type="NCBI Taxonomy" id="1317066"/>
    <lineage>
        <taxon>Eukaryota</taxon>
        <taxon>Sar</taxon>
        <taxon>Stramenopiles</taxon>
        <taxon>Oomycota</taxon>
        <taxon>Peronosporomycetes</taxon>
        <taxon>Peronosporales</taxon>
        <taxon>Peronosporaceae</taxon>
        <taxon>Phytophthora</taxon>
    </lineage>
</organism>
<comment type="similarity">
    <text evidence="2 5">Belongs to the RxLR effector family.</text>
</comment>
<name>A0A080ZF71_PHYNI</name>
<evidence type="ECO:0000313" key="7">
    <source>
        <dbReference type="Proteomes" id="UP000028582"/>
    </source>
</evidence>
<gene>
    <name evidence="6" type="ORF">F444_17405</name>
</gene>
<evidence type="ECO:0000256" key="4">
    <source>
        <dbReference type="ARBA" id="ARBA00022729"/>
    </source>
</evidence>
<comment type="function">
    <text evidence="5">Effector that suppresses plant defense responses during pathogen infection.</text>
</comment>
<evidence type="ECO:0000256" key="2">
    <source>
        <dbReference type="ARBA" id="ARBA00010400"/>
    </source>
</evidence>
<comment type="subcellular location">
    <subcellularLocation>
        <location evidence="1 5">Secreted</location>
    </subcellularLocation>
</comment>
<dbReference type="AlphaFoldDB" id="A0A080ZF71"/>
<keyword evidence="4 5" id="KW-0732">Signal</keyword>
<reference evidence="6 7" key="1">
    <citation type="submission" date="2013-11" db="EMBL/GenBank/DDBJ databases">
        <title>The Genome Sequence of Phytophthora parasitica P1976.</title>
        <authorList>
            <consortium name="The Broad Institute Genomics Platform"/>
            <person name="Russ C."/>
            <person name="Tyler B."/>
            <person name="Panabieres F."/>
            <person name="Shan W."/>
            <person name="Tripathy S."/>
            <person name="Grunwald N."/>
            <person name="Machado M."/>
            <person name="Johnson C.S."/>
            <person name="Walker B."/>
            <person name="Young S."/>
            <person name="Zeng Q."/>
            <person name="Gargeya S."/>
            <person name="Fitzgerald M."/>
            <person name="Haas B."/>
            <person name="Abouelleil A."/>
            <person name="Allen A.W."/>
            <person name="Alvarado L."/>
            <person name="Arachchi H.M."/>
            <person name="Berlin A.M."/>
            <person name="Chapman S.B."/>
            <person name="Gainer-Dewar J."/>
            <person name="Goldberg J."/>
            <person name="Griggs A."/>
            <person name="Gujja S."/>
            <person name="Hansen M."/>
            <person name="Howarth C."/>
            <person name="Imamovic A."/>
            <person name="Ireland A."/>
            <person name="Larimer J."/>
            <person name="McCowan C."/>
            <person name="Murphy C."/>
            <person name="Pearson M."/>
            <person name="Poon T.W."/>
            <person name="Priest M."/>
            <person name="Roberts A."/>
            <person name="Saif S."/>
            <person name="Shea T."/>
            <person name="Sisk P."/>
            <person name="Sykes S."/>
            <person name="Wortman J."/>
            <person name="Nusbaum C."/>
            <person name="Birren B."/>
        </authorList>
    </citation>
    <scope>NUCLEOTIDE SEQUENCE [LARGE SCALE GENOMIC DNA]</scope>
    <source>
        <strain evidence="6 7">P1976</strain>
    </source>
</reference>
<accession>A0A080ZF71</accession>
<dbReference type="EMBL" id="ANJA01003206">
    <property type="protein sequence ID" value="ETO65282.1"/>
    <property type="molecule type" value="Genomic_DNA"/>
</dbReference>
<dbReference type="Proteomes" id="UP000028582">
    <property type="component" value="Unassembled WGS sequence"/>
</dbReference>
<sequence>MRLQHALIAIIVGIAVGASDIAAETARTLIISGPQTGVKPFRAEIDVKNQRRRLRSYKAGGGEKEDSNDTHEETRNILYKQLFPAWYASGKTPETIFVELQSPTLDHKNWPIYKSYKAYYDTYHVVYP</sequence>
<comment type="domain">
    <text evidence="5">The RxLR-dEER motif acts to carry the protein into the host cell cytoplasm through binding to cell surface phosphatidylinositol-3-phosphate.</text>
</comment>
<dbReference type="OrthoDB" id="10409877at2759"/>
<feature type="signal peptide" evidence="5">
    <location>
        <begin position="1"/>
        <end position="17"/>
    </location>
</feature>
<evidence type="ECO:0000256" key="1">
    <source>
        <dbReference type="ARBA" id="ARBA00004613"/>
    </source>
</evidence>
<evidence type="ECO:0000256" key="3">
    <source>
        <dbReference type="ARBA" id="ARBA00022525"/>
    </source>
</evidence>
<keyword evidence="3 5" id="KW-0964">Secreted</keyword>
<dbReference type="GO" id="GO:0005576">
    <property type="term" value="C:extracellular region"/>
    <property type="evidence" value="ECO:0007669"/>
    <property type="project" value="UniProtKB-SubCell"/>
</dbReference>
<comment type="caution">
    <text evidence="6">The sequence shown here is derived from an EMBL/GenBank/DDBJ whole genome shotgun (WGS) entry which is preliminary data.</text>
</comment>
<protein>
    <recommendedName>
        <fullName evidence="5">RxLR effector protein</fullName>
    </recommendedName>
</protein>
<feature type="chain" id="PRO_5041014534" description="RxLR effector protein" evidence="5">
    <location>
        <begin position="18"/>
        <end position="128"/>
    </location>
</feature>
<evidence type="ECO:0000256" key="5">
    <source>
        <dbReference type="RuleBase" id="RU367124"/>
    </source>
</evidence>
<evidence type="ECO:0000313" key="6">
    <source>
        <dbReference type="EMBL" id="ETO65282.1"/>
    </source>
</evidence>
<dbReference type="Pfam" id="PF16810">
    <property type="entry name" value="RXLR"/>
    <property type="match status" value="1"/>
</dbReference>
<dbReference type="InterPro" id="IPR031825">
    <property type="entry name" value="RXLR"/>
</dbReference>